<dbReference type="Gene3D" id="1.10.287.130">
    <property type="match status" value="1"/>
</dbReference>
<reference evidence="10 11" key="1">
    <citation type="submission" date="2018-08" db="EMBL/GenBank/DDBJ databases">
        <title>Genomic Encyclopedia of Archaeal and Bacterial Type Strains, Phase II (KMG-II): from individual species to whole genera.</title>
        <authorList>
            <person name="Goeker M."/>
        </authorList>
    </citation>
    <scope>NUCLEOTIDE SEQUENCE [LARGE SCALE GENOMIC DNA]</scope>
    <source>
        <strain evidence="10 11">DSM 100880</strain>
    </source>
</reference>
<feature type="domain" description="Histidine kinase" evidence="9">
    <location>
        <begin position="419"/>
        <end position="637"/>
    </location>
</feature>
<dbReference type="InterPro" id="IPR004358">
    <property type="entry name" value="Sig_transdc_His_kin-like_C"/>
</dbReference>
<dbReference type="Gene3D" id="1.25.40.10">
    <property type="entry name" value="Tetratricopeptide repeat domain"/>
    <property type="match status" value="2"/>
</dbReference>
<dbReference type="SMART" id="SM00388">
    <property type="entry name" value="HisKA"/>
    <property type="match status" value="1"/>
</dbReference>
<dbReference type="SMART" id="SM00387">
    <property type="entry name" value="HATPase_c"/>
    <property type="match status" value="1"/>
</dbReference>
<dbReference type="SUPFAM" id="SSF55874">
    <property type="entry name" value="ATPase domain of HSP90 chaperone/DNA topoisomerase II/histidine kinase"/>
    <property type="match status" value="1"/>
</dbReference>
<dbReference type="PANTHER" id="PTHR43547:SF2">
    <property type="entry name" value="HYBRID SIGNAL TRANSDUCTION HISTIDINE KINASE C"/>
    <property type="match status" value="1"/>
</dbReference>
<dbReference type="EMBL" id="QUNI01000001">
    <property type="protein sequence ID" value="REH02004.1"/>
    <property type="molecule type" value="Genomic_DNA"/>
</dbReference>
<dbReference type="InterPro" id="IPR036097">
    <property type="entry name" value="HisK_dim/P_sf"/>
</dbReference>
<keyword evidence="7" id="KW-0472">Membrane</keyword>
<evidence type="ECO:0000256" key="1">
    <source>
        <dbReference type="ARBA" id="ARBA00000085"/>
    </source>
</evidence>
<protein>
    <recommendedName>
        <fullName evidence="2">histidine kinase</fullName>
        <ecNumber evidence="2">2.7.13.3</ecNumber>
    </recommendedName>
</protein>
<evidence type="ECO:0000313" key="10">
    <source>
        <dbReference type="EMBL" id="REH02004.1"/>
    </source>
</evidence>
<comment type="caution">
    <text evidence="10">The sequence shown here is derived from an EMBL/GenBank/DDBJ whole genome shotgun (WGS) entry which is preliminary data.</text>
</comment>
<dbReference type="Gene3D" id="3.30.565.10">
    <property type="entry name" value="Histidine kinase-like ATPase, C-terminal domain"/>
    <property type="match status" value="1"/>
</dbReference>
<dbReference type="FunFam" id="3.30.565.10:FF:000006">
    <property type="entry name" value="Sensor histidine kinase WalK"/>
    <property type="match status" value="1"/>
</dbReference>
<evidence type="ECO:0000256" key="5">
    <source>
        <dbReference type="ARBA" id="ARBA00022777"/>
    </source>
</evidence>
<dbReference type="PRINTS" id="PR00344">
    <property type="entry name" value="BCTRLSENSOR"/>
</dbReference>
<feature type="transmembrane region" description="Helical" evidence="7">
    <location>
        <begin position="368"/>
        <end position="390"/>
    </location>
</feature>
<evidence type="ECO:0000256" key="8">
    <source>
        <dbReference type="SAM" id="SignalP"/>
    </source>
</evidence>
<dbReference type="GO" id="GO:0000155">
    <property type="term" value="F:phosphorelay sensor kinase activity"/>
    <property type="evidence" value="ECO:0007669"/>
    <property type="project" value="InterPro"/>
</dbReference>
<keyword evidence="6" id="KW-0802">TPR repeat</keyword>
<dbReference type="InterPro" id="IPR019734">
    <property type="entry name" value="TPR_rpt"/>
</dbReference>
<evidence type="ECO:0000259" key="9">
    <source>
        <dbReference type="PROSITE" id="PS50109"/>
    </source>
</evidence>
<dbReference type="EC" id="2.7.13.3" evidence="2"/>
<dbReference type="Proteomes" id="UP000257136">
    <property type="component" value="Unassembled WGS sequence"/>
</dbReference>
<feature type="chain" id="PRO_5017545982" description="histidine kinase" evidence="8">
    <location>
        <begin position="23"/>
        <end position="639"/>
    </location>
</feature>
<evidence type="ECO:0000313" key="11">
    <source>
        <dbReference type="Proteomes" id="UP000257136"/>
    </source>
</evidence>
<feature type="signal peptide" evidence="8">
    <location>
        <begin position="1"/>
        <end position="22"/>
    </location>
</feature>
<dbReference type="OrthoDB" id="9810447at2"/>
<keyword evidence="7" id="KW-0812">Transmembrane</keyword>
<organism evidence="10 11">
    <name type="scientific">Flavobacterium aquicola</name>
    <dbReference type="NCBI Taxonomy" id="1682742"/>
    <lineage>
        <taxon>Bacteria</taxon>
        <taxon>Pseudomonadati</taxon>
        <taxon>Bacteroidota</taxon>
        <taxon>Flavobacteriia</taxon>
        <taxon>Flavobacteriales</taxon>
        <taxon>Flavobacteriaceae</taxon>
        <taxon>Flavobacterium</taxon>
    </lineage>
</organism>
<dbReference type="Pfam" id="PF00512">
    <property type="entry name" value="HisKA"/>
    <property type="match status" value="1"/>
</dbReference>
<dbReference type="SUPFAM" id="SSF48452">
    <property type="entry name" value="TPR-like"/>
    <property type="match status" value="2"/>
</dbReference>
<feature type="repeat" description="TPR" evidence="6">
    <location>
        <begin position="86"/>
        <end position="119"/>
    </location>
</feature>
<dbReference type="InterPro" id="IPR003661">
    <property type="entry name" value="HisK_dim/P_dom"/>
</dbReference>
<keyword evidence="8" id="KW-0732">Signal</keyword>
<dbReference type="PROSITE" id="PS50005">
    <property type="entry name" value="TPR"/>
    <property type="match status" value="3"/>
</dbReference>
<dbReference type="Pfam" id="PF02518">
    <property type="entry name" value="HATPase_c"/>
    <property type="match status" value="1"/>
</dbReference>
<dbReference type="InterPro" id="IPR011990">
    <property type="entry name" value="TPR-like_helical_dom_sf"/>
</dbReference>
<dbReference type="InterPro" id="IPR003594">
    <property type="entry name" value="HATPase_dom"/>
</dbReference>
<gene>
    <name evidence="10" type="ORF">C8P67_101492</name>
</gene>
<accession>A0A3E0EVY7</accession>
<keyword evidence="11" id="KW-1185">Reference proteome</keyword>
<keyword evidence="7" id="KW-1133">Transmembrane helix</keyword>
<proteinExistence type="predicted"/>
<dbReference type="Pfam" id="PF13424">
    <property type="entry name" value="TPR_12"/>
    <property type="match status" value="1"/>
</dbReference>
<dbReference type="SMART" id="SM00028">
    <property type="entry name" value="TPR"/>
    <property type="match status" value="4"/>
</dbReference>
<evidence type="ECO:0000256" key="2">
    <source>
        <dbReference type="ARBA" id="ARBA00012438"/>
    </source>
</evidence>
<feature type="repeat" description="TPR" evidence="6">
    <location>
        <begin position="126"/>
        <end position="159"/>
    </location>
</feature>
<name>A0A3E0EVY7_9FLAO</name>
<evidence type="ECO:0000256" key="4">
    <source>
        <dbReference type="ARBA" id="ARBA00022679"/>
    </source>
</evidence>
<dbReference type="InterPro" id="IPR005467">
    <property type="entry name" value="His_kinase_dom"/>
</dbReference>
<comment type="catalytic activity">
    <reaction evidence="1">
        <text>ATP + protein L-histidine = ADP + protein N-phospho-L-histidine.</text>
        <dbReference type="EC" id="2.7.13.3"/>
    </reaction>
</comment>
<dbReference type="AlphaFoldDB" id="A0A3E0EVY7"/>
<dbReference type="PROSITE" id="PS50109">
    <property type="entry name" value="HIS_KIN"/>
    <property type="match status" value="1"/>
</dbReference>
<evidence type="ECO:0000256" key="3">
    <source>
        <dbReference type="ARBA" id="ARBA00022553"/>
    </source>
</evidence>
<evidence type="ECO:0000256" key="7">
    <source>
        <dbReference type="SAM" id="Phobius"/>
    </source>
</evidence>
<sequence length="639" mass="73650">MFKKSAFLLLLFFTLCTCPVQAQNNDNKTIDSLKTALKQTKNKTQQSEILISLSSFSDYIGPDKAINYAKKGLLHAQKINDTEQIGLAYTNIGIAYEIKSDYPHALKNFYNALEISEKNNDTKTLTSLYNNIGLIYIDLKNYKQGLIFYKKALQTSYQTNKERNISLLLNNIGDVYLQKKEFKKALTYFYKALIINKKNDENLGIGINLTNIGICYINIKNYEKGIEMLNKSIIAYNDNSNLYNNYNYYELGRAYYLMSQDEKYINNKEEYLDKSIGLLENALQNFIKYNSLKDIQETYYYLSKGNKIKGNFETSLDFFEKYAKIKDSIFSEESEKKMANLEFQREIDLRDKQIEIQNLRIYSDSRKVYLLIATAAAVATLLGLFLFLYISNIRNNKLLKEKNTIISNINLQKDKFYSIIAHDLRGPFNGFLGLTELMAEDIDDMSNEEIKFAAANMRSSAKNLFELLENLLEWTRMEQNLVPFEPMEYLLESTTLESIVTLYNIAKKKEIRIHTQIPSTLLVFSDKNMFQAVIRNIVLNAIKFTPKKGEIHISALDNHGDIIITIKDSGIGMHQNLVNDLFKVDTKNNRIGTENEPSTGLGLILCKEFVEKHKGKIWVESEEGNGSAFHISFPKKQME</sequence>
<evidence type="ECO:0000256" key="6">
    <source>
        <dbReference type="PROSITE-ProRule" id="PRU00339"/>
    </source>
</evidence>
<dbReference type="RefSeq" id="WP_115809974.1">
    <property type="nucleotide sequence ID" value="NZ_QUNI01000001.1"/>
</dbReference>
<dbReference type="PANTHER" id="PTHR43547">
    <property type="entry name" value="TWO-COMPONENT HISTIDINE KINASE"/>
    <property type="match status" value="1"/>
</dbReference>
<keyword evidence="4" id="KW-0808">Transferase</keyword>
<dbReference type="InterPro" id="IPR036890">
    <property type="entry name" value="HATPase_C_sf"/>
</dbReference>
<dbReference type="SUPFAM" id="SSF47384">
    <property type="entry name" value="Homodimeric domain of signal transducing histidine kinase"/>
    <property type="match status" value="1"/>
</dbReference>
<keyword evidence="5 10" id="KW-0418">Kinase</keyword>
<keyword evidence="3" id="KW-0597">Phosphoprotein</keyword>
<feature type="repeat" description="TPR" evidence="6">
    <location>
        <begin position="166"/>
        <end position="199"/>
    </location>
</feature>